<feature type="domain" description="HTH LytTR-type" evidence="3">
    <location>
        <begin position="135"/>
        <end position="234"/>
    </location>
</feature>
<keyword evidence="1" id="KW-0597">Phosphoprotein</keyword>
<dbReference type="InterPro" id="IPR007492">
    <property type="entry name" value="LytTR_DNA-bd_dom"/>
</dbReference>
<dbReference type="PANTHER" id="PTHR37299:SF1">
    <property type="entry name" value="STAGE 0 SPORULATION PROTEIN A HOMOLOG"/>
    <property type="match status" value="1"/>
</dbReference>
<feature type="domain" description="Response regulatory" evidence="2">
    <location>
        <begin position="6"/>
        <end position="123"/>
    </location>
</feature>
<dbReference type="SMART" id="SM00448">
    <property type="entry name" value="REC"/>
    <property type="match status" value="1"/>
</dbReference>
<comment type="caution">
    <text evidence="4">The sequence shown here is derived from an EMBL/GenBank/DDBJ whole genome shotgun (WGS) entry which is preliminary data.</text>
</comment>
<dbReference type="Proteomes" id="UP000812844">
    <property type="component" value="Unassembled WGS sequence"/>
</dbReference>
<dbReference type="PROSITE" id="PS50110">
    <property type="entry name" value="RESPONSE_REGULATORY"/>
    <property type="match status" value="1"/>
</dbReference>
<organism evidence="4 5">
    <name type="scientific">Bifidobacterium phasiani</name>
    <dbReference type="NCBI Taxonomy" id="2834431"/>
    <lineage>
        <taxon>Bacteria</taxon>
        <taxon>Bacillati</taxon>
        <taxon>Actinomycetota</taxon>
        <taxon>Actinomycetes</taxon>
        <taxon>Bifidobacteriales</taxon>
        <taxon>Bifidobacteriaceae</taxon>
        <taxon>Bifidobacterium</taxon>
    </lineage>
</organism>
<name>A0ABS6W6S2_9BIFI</name>
<evidence type="ECO:0000313" key="4">
    <source>
        <dbReference type="EMBL" id="MBW3082188.1"/>
    </source>
</evidence>
<feature type="modified residue" description="4-aspartylphosphate" evidence="1">
    <location>
        <position position="60"/>
    </location>
</feature>
<dbReference type="EMBL" id="JAHBBD010000003">
    <property type="protein sequence ID" value="MBW3082188.1"/>
    <property type="molecule type" value="Genomic_DNA"/>
</dbReference>
<keyword evidence="5" id="KW-1185">Reference proteome</keyword>
<dbReference type="PROSITE" id="PS50930">
    <property type="entry name" value="HTH_LYTTR"/>
    <property type="match status" value="1"/>
</dbReference>
<evidence type="ECO:0000259" key="2">
    <source>
        <dbReference type="PROSITE" id="PS50110"/>
    </source>
</evidence>
<gene>
    <name evidence="4" type="ORF">KIH73_02120</name>
</gene>
<dbReference type="InterPro" id="IPR001789">
    <property type="entry name" value="Sig_transdc_resp-reg_receiver"/>
</dbReference>
<protein>
    <submittedName>
        <fullName evidence="4">Response regulator transcription factor</fullName>
    </submittedName>
</protein>
<evidence type="ECO:0000259" key="3">
    <source>
        <dbReference type="PROSITE" id="PS50930"/>
    </source>
</evidence>
<dbReference type="Pfam" id="PF00072">
    <property type="entry name" value="Response_reg"/>
    <property type="match status" value="1"/>
</dbReference>
<dbReference type="SMART" id="SM00850">
    <property type="entry name" value="LytTR"/>
    <property type="match status" value="1"/>
</dbReference>
<dbReference type="InterPro" id="IPR046947">
    <property type="entry name" value="LytR-like"/>
</dbReference>
<evidence type="ECO:0000313" key="5">
    <source>
        <dbReference type="Proteomes" id="UP000812844"/>
    </source>
</evidence>
<sequence length="237" mass="26616">MSDVMSVALVDDDAESRRMLRACFDRYALNHEMAFDISEYADGRSLLDGFRTQFDLIVMDVALGGDDGFDTARAVRALDGEVTIVFATNMGQLAIHGYEVGALGYLVKPVSYFALERELDLCIQQKRRRDSSAMLTMPVGANVARVPLNEVTYLESRKHKIVVHALGARYEFVGALKDLRERLEGMGFFLCSPAYLVNMRYVRSLDRDDCLVQGGDHVLVSRRRRHAFMKALAGFVC</sequence>
<accession>A0ABS6W6S2</accession>
<dbReference type="Pfam" id="PF04397">
    <property type="entry name" value="LytTR"/>
    <property type="match status" value="1"/>
</dbReference>
<proteinExistence type="predicted"/>
<dbReference type="PANTHER" id="PTHR37299">
    <property type="entry name" value="TRANSCRIPTIONAL REGULATOR-RELATED"/>
    <property type="match status" value="1"/>
</dbReference>
<evidence type="ECO:0000256" key="1">
    <source>
        <dbReference type="PROSITE-ProRule" id="PRU00169"/>
    </source>
</evidence>
<dbReference type="RefSeq" id="WP_219080072.1">
    <property type="nucleotide sequence ID" value="NZ_JAHBBD010000003.1"/>
</dbReference>
<reference evidence="4 5" key="1">
    <citation type="submission" date="2021-05" db="EMBL/GenBank/DDBJ databases">
        <title>Phylogenetic classification of ten novel species belonging to the genus Bifidobacterium comprising B. colchicus sp. nov., B. abeli sp. nov., B. bicoloris sp. nov., B. guerezis sp. nov., B. rosaliae sp. nov., B. santillanensis sp. nov., B. argentati sp. nov., B. amazzoni sp. nov., B. pluviali sp. nov., and B. pinnaculum sp. nov.</title>
        <authorList>
            <person name="Lugli G.A."/>
            <person name="Ruiz Garcia L."/>
            <person name="Margolles A."/>
            <person name="Ventura M."/>
        </authorList>
    </citation>
    <scope>NUCLEOTIDE SEQUENCE [LARGE SCALE GENOMIC DNA]</scope>
    <source>
        <strain evidence="4 5">6T3</strain>
    </source>
</reference>